<accession>A0A927H0G3</accession>
<dbReference type="Proteomes" id="UP000639396">
    <property type="component" value="Unassembled WGS sequence"/>
</dbReference>
<gene>
    <name evidence="1" type="ORF">IDH45_18835</name>
</gene>
<organism evidence="1 2">
    <name type="scientific">Paenibacillus oceani</name>
    <dbReference type="NCBI Taxonomy" id="2772510"/>
    <lineage>
        <taxon>Bacteria</taxon>
        <taxon>Bacillati</taxon>
        <taxon>Bacillota</taxon>
        <taxon>Bacilli</taxon>
        <taxon>Bacillales</taxon>
        <taxon>Paenibacillaceae</taxon>
        <taxon>Paenibacillus</taxon>
    </lineage>
</organism>
<evidence type="ECO:0000313" key="1">
    <source>
        <dbReference type="EMBL" id="MBD2864046.1"/>
    </source>
</evidence>
<keyword evidence="2" id="KW-1185">Reference proteome</keyword>
<dbReference type="Gene3D" id="3.40.190.10">
    <property type="entry name" value="Periplasmic binding protein-like II"/>
    <property type="match status" value="1"/>
</dbReference>
<protein>
    <submittedName>
        <fullName evidence="1">Uncharacterized protein</fullName>
    </submittedName>
</protein>
<proteinExistence type="predicted"/>
<dbReference type="EMBL" id="JACXJA010000026">
    <property type="protein sequence ID" value="MBD2864046.1"/>
    <property type="molecule type" value="Genomic_DNA"/>
</dbReference>
<reference evidence="1" key="1">
    <citation type="submission" date="2020-09" db="EMBL/GenBank/DDBJ databases">
        <title>A novel bacterium of genus Paenibacillus, isolated from South China Sea.</title>
        <authorList>
            <person name="Huang H."/>
            <person name="Mo K."/>
            <person name="Hu Y."/>
        </authorList>
    </citation>
    <scope>NUCLEOTIDE SEQUENCE</scope>
    <source>
        <strain evidence="1">IB182363</strain>
    </source>
</reference>
<dbReference type="RefSeq" id="WP_190929671.1">
    <property type="nucleotide sequence ID" value="NZ_JACXJA010000026.1"/>
</dbReference>
<evidence type="ECO:0000313" key="2">
    <source>
        <dbReference type="Proteomes" id="UP000639396"/>
    </source>
</evidence>
<dbReference type="AlphaFoldDB" id="A0A927H0G3"/>
<comment type="caution">
    <text evidence="1">The sequence shown here is derived from an EMBL/GenBank/DDBJ whole genome shotgun (WGS) entry which is preliminary data.</text>
</comment>
<sequence length="60" mass="6794">MIEIIFGPFDPVLNEQRAFAADLIPLFKADKMTTDDLYENMVEMAKVNGKLLGIPMACFR</sequence>
<name>A0A927H0G3_9BACL</name>